<dbReference type="InterPro" id="IPR050755">
    <property type="entry name" value="TRAFAC_YlqF/YawG_RiboMat"/>
</dbReference>
<proteinExistence type="predicted"/>
<evidence type="ECO:0000256" key="4">
    <source>
        <dbReference type="ARBA" id="ARBA00023134"/>
    </source>
</evidence>
<dbReference type="GO" id="GO:0005525">
    <property type="term" value="F:GTP binding"/>
    <property type="evidence" value="ECO:0007669"/>
    <property type="project" value="UniProtKB-KW"/>
</dbReference>
<feature type="region of interest" description="Disordered" evidence="6">
    <location>
        <begin position="509"/>
        <end position="587"/>
    </location>
</feature>
<evidence type="ECO:0000256" key="5">
    <source>
        <dbReference type="ARBA" id="ARBA00023242"/>
    </source>
</evidence>
<dbReference type="SUPFAM" id="SSF52540">
    <property type="entry name" value="P-loop containing nucleoside triphosphate hydrolases"/>
    <property type="match status" value="1"/>
</dbReference>
<dbReference type="InterPro" id="IPR014813">
    <property type="entry name" value="Gnl3_N_dom"/>
</dbReference>
<dbReference type="InterPro" id="IPR030378">
    <property type="entry name" value="G_CP_dom"/>
</dbReference>
<feature type="compositionally biased region" description="Basic and acidic residues" evidence="6">
    <location>
        <begin position="537"/>
        <end position="546"/>
    </location>
</feature>
<reference evidence="8 9" key="1">
    <citation type="journal article" date="2014" name="Genome Biol.">
        <title>Transcriptome and methylome profiling reveals relics of genome dominance in the mesopolyploid Brassica oleracea.</title>
        <authorList>
            <person name="Parkin I.A."/>
            <person name="Koh C."/>
            <person name="Tang H."/>
            <person name="Robinson S.J."/>
            <person name="Kagale S."/>
            <person name="Clarke W.E."/>
            <person name="Town C.D."/>
            <person name="Nixon J."/>
            <person name="Krishnakumar V."/>
            <person name="Bidwell S.L."/>
            <person name="Denoeud F."/>
            <person name="Belcram H."/>
            <person name="Links M.G."/>
            <person name="Just J."/>
            <person name="Clarke C."/>
            <person name="Bender T."/>
            <person name="Huebert T."/>
            <person name="Mason A.S."/>
            <person name="Pires J.C."/>
            <person name="Barker G."/>
            <person name="Moore J."/>
            <person name="Walley P.G."/>
            <person name="Manoli S."/>
            <person name="Batley J."/>
            <person name="Edwards D."/>
            <person name="Nelson M.N."/>
            <person name="Wang X."/>
            <person name="Paterson A.H."/>
            <person name="King G."/>
            <person name="Bancroft I."/>
            <person name="Chalhoub B."/>
            <person name="Sharpe A.G."/>
        </authorList>
    </citation>
    <scope>NUCLEOTIDE SEQUENCE</scope>
    <source>
        <strain evidence="8 9">cv. TO1000</strain>
    </source>
</reference>
<evidence type="ECO:0000313" key="8">
    <source>
        <dbReference type="EnsemblPlants" id="Bo3g060990.1"/>
    </source>
</evidence>
<dbReference type="EnsemblPlants" id="Bo3g060990.1">
    <property type="protein sequence ID" value="Bo3g060990.1"/>
    <property type="gene ID" value="Bo3g060990"/>
</dbReference>
<dbReference type="InterPro" id="IPR027417">
    <property type="entry name" value="P-loop_NTPase"/>
</dbReference>
<feature type="compositionally biased region" description="Basic and acidic residues" evidence="6">
    <location>
        <begin position="509"/>
        <end position="519"/>
    </location>
</feature>
<dbReference type="Pfam" id="PF08701">
    <property type="entry name" value="GN3L_Grn1"/>
    <property type="match status" value="1"/>
</dbReference>
<dbReference type="GO" id="GO:0050793">
    <property type="term" value="P:regulation of developmental process"/>
    <property type="evidence" value="ECO:0007669"/>
    <property type="project" value="UniProtKB-ARBA"/>
</dbReference>
<dbReference type="FunFam" id="1.10.1580.10:FF:000002">
    <property type="entry name" value="Guanine nucleotide-binding protein-like 3 (nucleolar)-like"/>
    <property type="match status" value="1"/>
</dbReference>
<comment type="subcellular location">
    <subcellularLocation>
        <location evidence="1">Nucleus</location>
        <location evidence="1">Nucleolus</location>
    </subcellularLocation>
</comment>
<dbReference type="InterPro" id="IPR006073">
    <property type="entry name" value="GTP-bd"/>
</dbReference>
<sequence>PSPSKTLISPAVIFINPNLLTSSSLCFALSGRQKKMPKRSKKSKSKRVTLKQKHKVIRKVKEHHKKKAKDAKKLGHNRRPRAEKDPGIPNDWPFKEQELKALEARRARALEEIEQKKAARKERAKKRKLGLVDDEDTKIEEGYGEEKSGDDSARVVNVRDNSERAFYKELVKVIELSDVILEVLDARDPLGTRCTDMERMVMQAGPNKHLVLLLNKIDLVPREAAEKWLKYLREEFPAVAFKCSTQEQRSNLGWKSSKASKPSNILQTSDCLGADTLIKLLKNYSRSHELKKSITVGIIGLPNVGKSSLINSLKRAHVVNVGATPGLTRSLQEVHLDKNVKLLDCPGVVMLKSSANDASIALRNCKRIEKLEDPVSPVKEILKLCTPQMLVTLYKIPSFEAVDDFLYKVATVRGKLKKGGLVDTEAAARIVLHDWNEGKIPFYTMPPKRDQGEHAESKIVNELAKEFNIDEVYSGESSFIGSLKTVNEFNPVEIPSNAPLNFDETMIEDESKTQTKEEEAGPEGDDESMGAEEEEETGKSKSETSKQNKKLYAAESMLNTKKQKAEKNMRKKAKKAAGGGEDSMDGDYDFKVDYAKNKATDMDEGEGFQIEAKVPMAELVDLTEE</sequence>
<feature type="compositionally biased region" description="Acidic residues" evidence="6">
    <location>
        <begin position="520"/>
        <end position="536"/>
    </location>
</feature>
<dbReference type="Gramene" id="Bo3g060990.1">
    <property type="protein sequence ID" value="Bo3g060990.1"/>
    <property type="gene ID" value="Bo3g060990"/>
</dbReference>
<dbReference type="GO" id="GO:0051239">
    <property type="term" value="P:regulation of multicellular organismal process"/>
    <property type="evidence" value="ECO:0007669"/>
    <property type="project" value="UniProtKB-ARBA"/>
</dbReference>
<name>A0A0D3BA36_BRAOL</name>
<dbReference type="AlphaFoldDB" id="A0A0D3BA36"/>
<feature type="domain" description="CP-type G" evidence="7">
    <location>
        <begin position="167"/>
        <end position="351"/>
    </location>
</feature>
<dbReference type="GO" id="GO:0005730">
    <property type="term" value="C:nucleolus"/>
    <property type="evidence" value="ECO:0007669"/>
    <property type="project" value="UniProtKB-SubCell"/>
</dbReference>
<organism evidence="8 9">
    <name type="scientific">Brassica oleracea var. oleracea</name>
    <dbReference type="NCBI Taxonomy" id="109376"/>
    <lineage>
        <taxon>Eukaryota</taxon>
        <taxon>Viridiplantae</taxon>
        <taxon>Streptophyta</taxon>
        <taxon>Embryophyta</taxon>
        <taxon>Tracheophyta</taxon>
        <taxon>Spermatophyta</taxon>
        <taxon>Magnoliopsida</taxon>
        <taxon>eudicotyledons</taxon>
        <taxon>Gunneridae</taxon>
        <taxon>Pentapetalae</taxon>
        <taxon>rosids</taxon>
        <taxon>malvids</taxon>
        <taxon>Brassicales</taxon>
        <taxon>Brassicaceae</taxon>
        <taxon>Brassiceae</taxon>
        <taxon>Brassica</taxon>
    </lineage>
</organism>
<feature type="compositionally biased region" description="Basic residues" evidence="6">
    <location>
        <begin position="32"/>
        <end position="79"/>
    </location>
</feature>
<dbReference type="FunFam" id="3.40.50.300:FF:000571">
    <property type="entry name" value="Guanine nucleotide-binding protein-like NSN1"/>
    <property type="match status" value="1"/>
</dbReference>
<evidence type="ECO:0000313" key="9">
    <source>
        <dbReference type="Proteomes" id="UP000032141"/>
    </source>
</evidence>
<keyword evidence="9" id="KW-1185">Reference proteome</keyword>
<dbReference type="Pfam" id="PF01926">
    <property type="entry name" value="MMR_HSR1"/>
    <property type="match status" value="1"/>
</dbReference>
<keyword evidence="5" id="KW-0539">Nucleus</keyword>
<evidence type="ECO:0000256" key="1">
    <source>
        <dbReference type="ARBA" id="ARBA00004604"/>
    </source>
</evidence>
<keyword evidence="3" id="KW-0175">Coiled coil</keyword>
<dbReference type="HOGENOM" id="CLU_011106_5_0_1"/>
<dbReference type="PANTHER" id="PTHR11089">
    <property type="entry name" value="GTP-BINDING PROTEIN-RELATED"/>
    <property type="match status" value="1"/>
</dbReference>
<dbReference type="CDD" id="cd04178">
    <property type="entry name" value="Nucleostemin_like"/>
    <property type="match status" value="1"/>
</dbReference>
<dbReference type="OMA" id="FKLDGLW"/>
<evidence type="ECO:0000256" key="6">
    <source>
        <dbReference type="SAM" id="MobiDB-lite"/>
    </source>
</evidence>
<dbReference type="PRINTS" id="PR00326">
    <property type="entry name" value="GTP1OBG"/>
</dbReference>
<dbReference type="PANTHER" id="PTHR11089:SF30">
    <property type="entry name" value="GUANINE NUCLEOTIDE-BINDING PROTEIN-LIKE 3 HOMOLOG"/>
    <property type="match status" value="1"/>
</dbReference>
<dbReference type="Gene3D" id="1.10.1580.10">
    <property type="match status" value="1"/>
</dbReference>
<keyword evidence="4" id="KW-0342">GTP-binding</keyword>
<dbReference type="STRING" id="109376.A0A0D3BA36"/>
<dbReference type="eggNOG" id="KOG2484">
    <property type="taxonomic scope" value="Eukaryota"/>
</dbReference>
<feature type="region of interest" description="Disordered" evidence="6">
    <location>
        <begin position="31"/>
        <end position="93"/>
    </location>
</feature>
<dbReference type="Gene3D" id="3.40.50.300">
    <property type="entry name" value="P-loop containing nucleotide triphosphate hydrolases"/>
    <property type="match status" value="1"/>
</dbReference>
<evidence type="ECO:0000259" key="7">
    <source>
        <dbReference type="PROSITE" id="PS51721"/>
    </source>
</evidence>
<accession>A0A0D3BA36</accession>
<dbReference type="InterPro" id="IPR023179">
    <property type="entry name" value="GTP-bd_ortho_bundle_sf"/>
</dbReference>
<evidence type="ECO:0000256" key="3">
    <source>
        <dbReference type="ARBA" id="ARBA00023054"/>
    </source>
</evidence>
<dbReference type="PROSITE" id="PS51721">
    <property type="entry name" value="G_CP"/>
    <property type="match status" value="1"/>
</dbReference>
<evidence type="ECO:0000256" key="2">
    <source>
        <dbReference type="ARBA" id="ARBA00022741"/>
    </source>
</evidence>
<protein>
    <recommendedName>
        <fullName evidence="7">CP-type G domain-containing protein</fullName>
    </recommendedName>
</protein>
<dbReference type="Proteomes" id="UP000032141">
    <property type="component" value="Chromosome C3"/>
</dbReference>
<keyword evidence="2" id="KW-0547">Nucleotide-binding</keyword>
<reference evidence="8" key="2">
    <citation type="submission" date="2015-03" db="UniProtKB">
        <authorList>
            <consortium name="EnsemblPlants"/>
        </authorList>
    </citation>
    <scope>IDENTIFICATION</scope>
</reference>